<keyword evidence="2" id="KW-1185">Reference proteome</keyword>
<proteinExistence type="predicted"/>
<evidence type="ECO:0000313" key="1">
    <source>
        <dbReference type="EMBL" id="KYB24782.1"/>
    </source>
</evidence>
<sequence length="39" mass="4843">MFLWRNTYAYVFDILVHHESNLLQRFWESSQSPMQLQLL</sequence>
<name>A0A139WA41_TRICA</name>
<evidence type="ECO:0000313" key="2">
    <source>
        <dbReference type="Proteomes" id="UP000007266"/>
    </source>
</evidence>
<reference evidence="1 2" key="2">
    <citation type="journal article" date="2010" name="Nucleic Acids Res.">
        <title>BeetleBase in 2010: revisions to provide comprehensive genomic information for Tribolium castaneum.</title>
        <authorList>
            <person name="Kim H.S."/>
            <person name="Murphy T."/>
            <person name="Xia J."/>
            <person name="Caragea D."/>
            <person name="Park Y."/>
            <person name="Beeman R.W."/>
            <person name="Lorenzen M.D."/>
            <person name="Butcher S."/>
            <person name="Manak J.R."/>
            <person name="Brown S.J."/>
        </authorList>
    </citation>
    <scope>NUCLEOTIDE SEQUENCE [LARGE SCALE GENOMIC DNA]</scope>
    <source>
        <strain evidence="1 2">Georgia GA2</strain>
    </source>
</reference>
<accession>A0A139WA41</accession>
<dbReference type="InParanoid" id="A0A139WA41"/>
<dbReference type="Proteomes" id="UP000007266">
    <property type="component" value="Unassembled WGS sequence"/>
</dbReference>
<dbReference type="EMBL" id="KQ971639">
    <property type="protein sequence ID" value="KYB24782.1"/>
    <property type="molecule type" value="Genomic_DNA"/>
</dbReference>
<dbReference type="AlphaFoldDB" id="A0A139WA41"/>
<gene>
    <name evidence="1" type="primary">AUGUSTUS-3.0.2_34937</name>
    <name evidence="1" type="ORF">TcasGA2_TC034937</name>
</gene>
<protein>
    <submittedName>
        <fullName evidence="1">Uncharacterized protein</fullName>
    </submittedName>
</protein>
<reference evidence="1 2" key="1">
    <citation type="journal article" date="2008" name="Nature">
        <title>The genome of the model beetle and pest Tribolium castaneum.</title>
        <authorList>
            <consortium name="Tribolium Genome Sequencing Consortium"/>
            <person name="Richards S."/>
            <person name="Gibbs R.A."/>
            <person name="Weinstock G.M."/>
            <person name="Brown S.J."/>
            <person name="Denell R."/>
            <person name="Beeman R.W."/>
            <person name="Gibbs R."/>
            <person name="Beeman R.W."/>
            <person name="Brown S.J."/>
            <person name="Bucher G."/>
            <person name="Friedrich M."/>
            <person name="Grimmelikhuijzen C.J."/>
            <person name="Klingler M."/>
            <person name="Lorenzen M."/>
            <person name="Richards S."/>
            <person name="Roth S."/>
            <person name="Schroder R."/>
            <person name="Tautz D."/>
            <person name="Zdobnov E.M."/>
            <person name="Muzny D."/>
            <person name="Gibbs R.A."/>
            <person name="Weinstock G.M."/>
            <person name="Attaway T."/>
            <person name="Bell S."/>
            <person name="Buhay C.J."/>
            <person name="Chandrabose M.N."/>
            <person name="Chavez D."/>
            <person name="Clerk-Blankenburg K.P."/>
            <person name="Cree A."/>
            <person name="Dao M."/>
            <person name="Davis C."/>
            <person name="Chacko J."/>
            <person name="Dinh H."/>
            <person name="Dugan-Rocha S."/>
            <person name="Fowler G."/>
            <person name="Garner T.T."/>
            <person name="Garnes J."/>
            <person name="Gnirke A."/>
            <person name="Hawes A."/>
            <person name="Hernandez J."/>
            <person name="Hines S."/>
            <person name="Holder M."/>
            <person name="Hume J."/>
            <person name="Jhangiani S.N."/>
            <person name="Joshi V."/>
            <person name="Khan Z.M."/>
            <person name="Jackson L."/>
            <person name="Kovar C."/>
            <person name="Kowis A."/>
            <person name="Lee S."/>
            <person name="Lewis L.R."/>
            <person name="Margolis J."/>
            <person name="Morgan M."/>
            <person name="Nazareth L.V."/>
            <person name="Nguyen N."/>
            <person name="Okwuonu G."/>
            <person name="Parker D."/>
            <person name="Richards S."/>
            <person name="Ruiz S.J."/>
            <person name="Santibanez J."/>
            <person name="Savard J."/>
            <person name="Scherer S.E."/>
            <person name="Schneider B."/>
            <person name="Sodergren E."/>
            <person name="Tautz D."/>
            <person name="Vattahil S."/>
            <person name="Villasana D."/>
            <person name="White C.S."/>
            <person name="Wright R."/>
            <person name="Park Y."/>
            <person name="Beeman R.W."/>
            <person name="Lord J."/>
            <person name="Oppert B."/>
            <person name="Lorenzen M."/>
            <person name="Brown S."/>
            <person name="Wang L."/>
            <person name="Savard J."/>
            <person name="Tautz D."/>
            <person name="Richards S."/>
            <person name="Weinstock G."/>
            <person name="Gibbs R.A."/>
            <person name="Liu Y."/>
            <person name="Worley K."/>
            <person name="Weinstock G."/>
            <person name="Elsik C.G."/>
            <person name="Reese J.T."/>
            <person name="Elhaik E."/>
            <person name="Landan G."/>
            <person name="Graur D."/>
            <person name="Arensburger P."/>
            <person name="Atkinson P."/>
            <person name="Beeman R.W."/>
            <person name="Beidler J."/>
            <person name="Brown S.J."/>
            <person name="Demuth J.P."/>
            <person name="Drury D.W."/>
            <person name="Du Y.Z."/>
            <person name="Fujiwara H."/>
            <person name="Lorenzen M."/>
            <person name="Maselli V."/>
            <person name="Osanai M."/>
            <person name="Park Y."/>
            <person name="Robertson H.M."/>
            <person name="Tu Z."/>
            <person name="Wang J.J."/>
            <person name="Wang S."/>
            <person name="Richards S."/>
            <person name="Song H."/>
            <person name="Zhang L."/>
            <person name="Sodergren E."/>
            <person name="Werner D."/>
            <person name="Stanke M."/>
            <person name="Morgenstern B."/>
            <person name="Solovyev V."/>
            <person name="Kosarev P."/>
            <person name="Brown G."/>
            <person name="Chen H.C."/>
            <person name="Ermolaeva O."/>
            <person name="Hlavina W."/>
            <person name="Kapustin Y."/>
            <person name="Kiryutin B."/>
            <person name="Kitts P."/>
            <person name="Maglott D."/>
            <person name="Pruitt K."/>
            <person name="Sapojnikov V."/>
            <person name="Souvorov A."/>
            <person name="Mackey A.J."/>
            <person name="Waterhouse R.M."/>
            <person name="Wyder S."/>
            <person name="Zdobnov E.M."/>
            <person name="Zdobnov E.M."/>
            <person name="Wyder S."/>
            <person name="Kriventseva E.V."/>
            <person name="Kadowaki T."/>
            <person name="Bork P."/>
            <person name="Aranda M."/>
            <person name="Bao R."/>
            <person name="Beermann A."/>
            <person name="Berns N."/>
            <person name="Bolognesi R."/>
            <person name="Bonneton F."/>
            <person name="Bopp D."/>
            <person name="Brown S.J."/>
            <person name="Bucher G."/>
            <person name="Butts T."/>
            <person name="Chaumot A."/>
            <person name="Denell R.E."/>
            <person name="Ferrier D.E."/>
            <person name="Friedrich M."/>
            <person name="Gordon C.M."/>
            <person name="Jindra M."/>
            <person name="Klingler M."/>
            <person name="Lan Q."/>
            <person name="Lattorff H.M."/>
            <person name="Laudet V."/>
            <person name="von Levetsow C."/>
            <person name="Liu Z."/>
            <person name="Lutz R."/>
            <person name="Lynch J.A."/>
            <person name="da Fonseca R.N."/>
            <person name="Posnien N."/>
            <person name="Reuter R."/>
            <person name="Roth S."/>
            <person name="Savard J."/>
            <person name="Schinko J.B."/>
            <person name="Schmitt C."/>
            <person name="Schoppmeier M."/>
            <person name="Schroder R."/>
            <person name="Shippy T.D."/>
            <person name="Simonnet F."/>
            <person name="Marques-Souza H."/>
            <person name="Tautz D."/>
            <person name="Tomoyasu Y."/>
            <person name="Trauner J."/>
            <person name="Van der Zee M."/>
            <person name="Vervoort M."/>
            <person name="Wittkopp N."/>
            <person name="Wimmer E.A."/>
            <person name="Yang X."/>
            <person name="Jones A.K."/>
            <person name="Sattelle D.B."/>
            <person name="Ebert P.R."/>
            <person name="Nelson D."/>
            <person name="Scott J.G."/>
            <person name="Beeman R.W."/>
            <person name="Muthukrishnan S."/>
            <person name="Kramer K.J."/>
            <person name="Arakane Y."/>
            <person name="Beeman R.W."/>
            <person name="Zhu Q."/>
            <person name="Hogenkamp D."/>
            <person name="Dixit R."/>
            <person name="Oppert B."/>
            <person name="Jiang H."/>
            <person name="Zou Z."/>
            <person name="Marshall J."/>
            <person name="Elpidina E."/>
            <person name="Vinokurov K."/>
            <person name="Oppert C."/>
            <person name="Zou Z."/>
            <person name="Evans J."/>
            <person name="Lu Z."/>
            <person name="Zhao P."/>
            <person name="Sumathipala N."/>
            <person name="Altincicek B."/>
            <person name="Vilcinskas A."/>
            <person name="Williams M."/>
            <person name="Hultmark D."/>
            <person name="Hetru C."/>
            <person name="Jiang H."/>
            <person name="Grimmelikhuijzen C.J."/>
            <person name="Hauser F."/>
            <person name="Cazzamali G."/>
            <person name="Williamson M."/>
            <person name="Park Y."/>
            <person name="Li B."/>
            <person name="Tanaka Y."/>
            <person name="Predel R."/>
            <person name="Neupert S."/>
            <person name="Schachtner J."/>
            <person name="Verleyen P."/>
            <person name="Raible F."/>
            <person name="Bork P."/>
            <person name="Friedrich M."/>
            <person name="Walden K.K."/>
            <person name="Robertson H.M."/>
            <person name="Angeli S."/>
            <person name="Foret S."/>
            <person name="Bucher G."/>
            <person name="Schuetz S."/>
            <person name="Maleszka R."/>
            <person name="Wimmer E.A."/>
            <person name="Beeman R.W."/>
            <person name="Lorenzen M."/>
            <person name="Tomoyasu Y."/>
            <person name="Miller S.C."/>
            <person name="Grossmann D."/>
            <person name="Bucher G."/>
        </authorList>
    </citation>
    <scope>NUCLEOTIDE SEQUENCE [LARGE SCALE GENOMIC DNA]</scope>
    <source>
        <strain evidence="1 2">Georgia GA2</strain>
    </source>
</reference>
<organism evidence="1 2">
    <name type="scientific">Tribolium castaneum</name>
    <name type="common">Red flour beetle</name>
    <dbReference type="NCBI Taxonomy" id="7070"/>
    <lineage>
        <taxon>Eukaryota</taxon>
        <taxon>Metazoa</taxon>
        <taxon>Ecdysozoa</taxon>
        <taxon>Arthropoda</taxon>
        <taxon>Hexapoda</taxon>
        <taxon>Insecta</taxon>
        <taxon>Pterygota</taxon>
        <taxon>Neoptera</taxon>
        <taxon>Endopterygota</taxon>
        <taxon>Coleoptera</taxon>
        <taxon>Polyphaga</taxon>
        <taxon>Cucujiformia</taxon>
        <taxon>Tenebrionidae</taxon>
        <taxon>Tenebrionidae incertae sedis</taxon>
        <taxon>Tribolium</taxon>
    </lineage>
</organism>